<dbReference type="PANTHER" id="PTHR37808:SF1">
    <property type="entry name" value="SPORE GERMINATION PROTEIN-LIKE PROTEIN YDZR"/>
    <property type="match status" value="1"/>
</dbReference>
<dbReference type="RefSeq" id="WP_114378737.1">
    <property type="nucleotide sequence ID" value="NZ_QPJD01000002.1"/>
</dbReference>
<name>A0A368W8R3_9BACL</name>
<gene>
    <name evidence="2" type="ORF">DFP97_102445</name>
</gene>
<comment type="caution">
    <text evidence="2">The sequence shown here is derived from an EMBL/GenBank/DDBJ whole genome shotgun (WGS) entry which is preliminary data.</text>
</comment>
<keyword evidence="3" id="KW-1185">Reference proteome</keyword>
<organism evidence="2 3">
    <name type="scientific">Paenibacillus prosopidis</name>
    <dbReference type="NCBI Taxonomy" id="630520"/>
    <lineage>
        <taxon>Bacteria</taxon>
        <taxon>Bacillati</taxon>
        <taxon>Bacillota</taxon>
        <taxon>Bacilli</taxon>
        <taxon>Bacillales</taxon>
        <taxon>Paenibacillaceae</taxon>
        <taxon>Paenibacillus</taxon>
    </lineage>
</organism>
<dbReference type="EMBL" id="QPJD01000002">
    <property type="protein sequence ID" value="RCW51249.1"/>
    <property type="molecule type" value="Genomic_DNA"/>
</dbReference>
<dbReference type="OrthoDB" id="2691926at2"/>
<dbReference type="AlphaFoldDB" id="A0A368W8R3"/>
<evidence type="ECO:0000313" key="2">
    <source>
        <dbReference type="EMBL" id="RCW51249.1"/>
    </source>
</evidence>
<evidence type="ECO:0000256" key="1">
    <source>
        <dbReference type="ARBA" id="ARBA00008103"/>
    </source>
</evidence>
<protein>
    <submittedName>
        <fullName evidence="2">Spore germination protein PF</fullName>
    </submittedName>
</protein>
<sequence length="71" mass="7096">MPSLVNSVNINNNSGTINFGDALNISPKSASKTVSGQGGSNTGNVVITLNGGNLNNTIDPDVIDEPIAGNA</sequence>
<accession>A0A368W8R3</accession>
<dbReference type="InterPro" id="IPR019618">
    <property type="entry name" value="Spore_germination_GerPA"/>
</dbReference>
<dbReference type="Pfam" id="PF10676">
    <property type="entry name" value="gerPA"/>
    <property type="match status" value="1"/>
</dbReference>
<dbReference type="PANTHER" id="PTHR37808">
    <property type="entry name" value="SPORE GERMINATION PROTEIN-LIKE PROTEIN YDZR-RELATED"/>
    <property type="match status" value="1"/>
</dbReference>
<comment type="similarity">
    <text evidence="1">Belongs to the GerPA/GerPF family.</text>
</comment>
<proteinExistence type="inferred from homology"/>
<dbReference type="Proteomes" id="UP000252415">
    <property type="component" value="Unassembled WGS sequence"/>
</dbReference>
<reference evidence="2 3" key="1">
    <citation type="submission" date="2018-07" db="EMBL/GenBank/DDBJ databases">
        <title>Genomic Encyclopedia of Type Strains, Phase III (KMG-III): the genomes of soil and plant-associated and newly described type strains.</title>
        <authorList>
            <person name="Whitman W."/>
        </authorList>
    </citation>
    <scope>NUCLEOTIDE SEQUENCE [LARGE SCALE GENOMIC DNA]</scope>
    <source>
        <strain evidence="2 3">CECT 7506</strain>
    </source>
</reference>
<evidence type="ECO:0000313" key="3">
    <source>
        <dbReference type="Proteomes" id="UP000252415"/>
    </source>
</evidence>